<dbReference type="SUPFAM" id="SSF89550">
    <property type="entry name" value="PHP domain-like"/>
    <property type="match status" value="1"/>
</dbReference>
<comment type="catalytic activity">
    <reaction evidence="4 5">
        <text>O-phospho-L-tyrosyl-[protein] + H2O = L-tyrosyl-[protein] + phosphate</text>
        <dbReference type="Rhea" id="RHEA:10684"/>
        <dbReference type="Rhea" id="RHEA-COMP:10136"/>
        <dbReference type="Rhea" id="RHEA-COMP:20101"/>
        <dbReference type="ChEBI" id="CHEBI:15377"/>
        <dbReference type="ChEBI" id="CHEBI:43474"/>
        <dbReference type="ChEBI" id="CHEBI:46858"/>
        <dbReference type="ChEBI" id="CHEBI:61978"/>
        <dbReference type="EC" id="3.1.3.48"/>
    </reaction>
</comment>
<dbReference type="PIRSF" id="PIRSF016557">
    <property type="entry name" value="Caps_synth_CpsB"/>
    <property type="match status" value="1"/>
</dbReference>
<comment type="similarity">
    <text evidence="1 5">Belongs to the metallo-dependent hydrolases superfamily. CpsB/CapC family.</text>
</comment>
<proteinExistence type="inferred from homology"/>
<evidence type="ECO:0000256" key="3">
    <source>
        <dbReference type="ARBA" id="ARBA00022912"/>
    </source>
</evidence>
<evidence type="ECO:0000313" key="6">
    <source>
        <dbReference type="EMBL" id="MFD1020253.1"/>
    </source>
</evidence>
<sequence length="256" mass="29159">MIDLHCHILPGVDDGANSMKDSLEMAKKAVDEGIDTIVATPHHANRMYENPRMHILEKVEELNHYLGIEGLPLKVLPGQEIRLTGEMMEQMDLDELLPVNESSGYVFVELPPEQVPTYTKQMLYDLQLAGYKPVIVHPERNKRFLKQPDLLYHFVNNGAFTQVTAGSVLGKFGKDVQKFSFQMMEASLTHLIASDAHDTKKRGFFLKDAYEKLRKMYGPNIVYQLMENAQYVLDGEMVYSDPPERIKSKKLLGIFG</sequence>
<organism evidence="6 7">
    <name type="scientific">Thalassobacillus hwangdonensis</name>
    <dbReference type="NCBI Taxonomy" id="546108"/>
    <lineage>
        <taxon>Bacteria</taxon>
        <taxon>Bacillati</taxon>
        <taxon>Bacillota</taxon>
        <taxon>Bacilli</taxon>
        <taxon>Bacillales</taxon>
        <taxon>Bacillaceae</taxon>
        <taxon>Thalassobacillus</taxon>
    </lineage>
</organism>
<dbReference type="Proteomes" id="UP001596990">
    <property type="component" value="Unassembled WGS sequence"/>
</dbReference>
<dbReference type="PANTHER" id="PTHR39181:SF1">
    <property type="entry name" value="TYROSINE-PROTEIN PHOSPHATASE YWQE"/>
    <property type="match status" value="1"/>
</dbReference>
<dbReference type="InterPro" id="IPR016667">
    <property type="entry name" value="Caps_polysacc_synth_CpsB/CapC"/>
</dbReference>
<evidence type="ECO:0000256" key="1">
    <source>
        <dbReference type="ARBA" id="ARBA00005750"/>
    </source>
</evidence>
<name>A0ABW3L555_9BACI</name>
<keyword evidence="7" id="KW-1185">Reference proteome</keyword>
<dbReference type="PANTHER" id="PTHR39181">
    <property type="entry name" value="TYROSINE-PROTEIN PHOSPHATASE YWQE"/>
    <property type="match status" value="1"/>
</dbReference>
<dbReference type="Gene3D" id="3.20.20.140">
    <property type="entry name" value="Metal-dependent hydrolases"/>
    <property type="match status" value="1"/>
</dbReference>
<keyword evidence="2 5" id="KW-0378">Hydrolase</keyword>
<evidence type="ECO:0000256" key="5">
    <source>
        <dbReference type="PIRNR" id="PIRNR016557"/>
    </source>
</evidence>
<gene>
    <name evidence="6" type="ORF">ACFQ2J_13780</name>
</gene>
<accession>A0ABW3L555</accession>
<reference evidence="7" key="1">
    <citation type="journal article" date="2019" name="Int. J. Syst. Evol. Microbiol.">
        <title>The Global Catalogue of Microorganisms (GCM) 10K type strain sequencing project: providing services to taxonomists for standard genome sequencing and annotation.</title>
        <authorList>
            <consortium name="The Broad Institute Genomics Platform"/>
            <consortium name="The Broad Institute Genome Sequencing Center for Infectious Disease"/>
            <person name="Wu L."/>
            <person name="Ma J."/>
        </authorList>
    </citation>
    <scope>NUCLEOTIDE SEQUENCE [LARGE SCALE GENOMIC DNA]</scope>
    <source>
        <strain evidence="7">CCUG 56607</strain>
    </source>
</reference>
<dbReference type="InterPro" id="IPR016195">
    <property type="entry name" value="Pol/histidinol_Pase-like"/>
</dbReference>
<evidence type="ECO:0000313" key="7">
    <source>
        <dbReference type="Proteomes" id="UP001596990"/>
    </source>
</evidence>
<evidence type="ECO:0000256" key="4">
    <source>
        <dbReference type="ARBA" id="ARBA00051722"/>
    </source>
</evidence>
<protein>
    <recommendedName>
        <fullName evidence="5">Tyrosine-protein phosphatase</fullName>
        <ecNumber evidence="5">3.1.3.48</ecNumber>
    </recommendedName>
</protein>
<dbReference type="RefSeq" id="WP_386061514.1">
    <property type="nucleotide sequence ID" value="NZ_JBHTKL010000005.1"/>
</dbReference>
<dbReference type="Pfam" id="PF19567">
    <property type="entry name" value="CpsB_CapC"/>
    <property type="match status" value="1"/>
</dbReference>
<dbReference type="EC" id="3.1.3.48" evidence="5"/>
<evidence type="ECO:0000256" key="2">
    <source>
        <dbReference type="ARBA" id="ARBA00022801"/>
    </source>
</evidence>
<comment type="caution">
    <text evidence="6">The sequence shown here is derived from an EMBL/GenBank/DDBJ whole genome shotgun (WGS) entry which is preliminary data.</text>
</comment>
<keyword evidence="3 5" id="KW-0904">Protein phosphatase</keyword>
<dbReference type="EMBL" id="JBHTKL010000005">
    <property type="protein sequence ID" value="MFD1020253.1"/>
    <property type="molecule type" value="Genomic_DNA"/>
</dbReference>